<feature type="compositionally biased region" description="Low complexity" evidence="6">
    <location>
        <begin position="56"/>
        <end position="90"/>
    </location>
</feature>
<accession>A0A0P4VV14</accession>
<feature type="compositionally biased region" description="Polar residues" evidence="6">
    <location>
        <begin position="276"/>
        <end position="285"/>
    </location>
</feature>
<dbReference type="GO" id="GO:0051015">
    <property type="term" value="F:actin filament binding"/>
    <property type="evidence" value="ECO:0007669"/>
    <property type="project" value="InterPro"/>
</dbReference>
<feature type="compositionally biased region" description="Polar residues" evidence="6">
    <location>
        <begin position="220"/>
        <end position="235"/>
    </location>
</feature>
<feature type="compositionally biased region" description="Low complexity" evidence="6">
    <location>
        <begin position="393"/>
        <end position="405"/>
    </location>
</feature>
<feature type="region of interest" description="Disordered" evidence="6">
    <location>
        <begin position="393"/>
        <end position="426"/>
    </location>
</feature>
<keyword evidence="4" id="KW-0206">Cytoskeleton</keyword>
<proteinExistence type="inferred from homology"/>
<evidence type="ECO:0000256" key="1">
    <source>
        <dbReference type="ARBA" id="ARBA00004245"/>
    </source>
</evidence>
<dbReference type="Pfam" id="PF08687">
    <property type="entry name" value="ASD2"/>
    <property type="match status" value="1"/>
</dbReference>
<dbReference type="AlphaFoldDB" id="A0A0P4VV14"/>
<dbReference type="GO" id="GO:0007015">
    <property type="term" value="P:actin filament organization"/>
    <property type="evidence" value="ECO:0007669"/>
    <property type="project" value="TreeGrafter"/>
</dbReference>
<dbReference type="InterPro" id="IPR027685">
    <property type="entry name" value="Shroom_fam"/>
</dbReference>
<organism evidence="8">
    <name type="scientific">Scylla olivacea</name>
    <name type="common">Orange mud crab</name>
    <name type="synonym">Cancer olivacea</name>
    <dbReference type="NCBI Taxonomy" id="85551"/>
    <lineage>
        <taxon>Eukaryota</taxon>
        <taxon>Metazoa</taxon>
        <taxon>Ecdysozoa</taxon>
        <taxon>Arthropoda</taxon>
        <taxon>Crustacea</taxon>
        <taxon>Multicrustacea</taxon>
        <taxon>Malacostraca</taxon>
        <taxon>Eumalacostraca</taxon>
        <taxon>Eucarida</taxon>
        <taxon>Decapoda</taxon>
        <taxon>Pleocyemata</taxon>
        <taxon>Brachyura</taxon>
        <taxon>Eubrachyura</taxon>
        <taxon>Portunoidea</taxon>
        <taxon>Portunidae</taxon>
        <taxon>Portuninae</taxon>
        <taxon>Scylla</taxon>
    </lineage>
</organism>
<feature type="compositionally biased region" description="Polar residues" evidence="6">
    <location>
        <begin position="91"/>
        <end position="109"/>
    </location>
</feature>
<evidence type="ECO:0000256" key="4">
    <source>
        <dbReference type="ARBA" id="ARBA00023212"/>
    </source>
</evidence>
<protein>
    <recommendedName>
        <fullName evidence="7">ASD2 domain-containing protein</fullName>
    </recommendedName>
</protein>
<keyword evidence="5" id="KW-0175">Coiled coil</keyword>
<feature type="region of interest" description="Disordered" evidence="6">
    <location>
        <begin position="138"/>
        <end position="285"/>
    </location>
</feature>
<dbReference type="GO" id="GO:0030864">
    <property type="term" value="C:cortical actin cytoskeleton"/>
    <property type="evidence" value="ECO:0007669"/>
    <property type="project" value="TreeGrafter"/>
</dbReference>
<feature type="region of interest" description="Disordered" evidence="6">
    <location>
        <begin position="56"/>
        <end position="116"/>
    </location>
</feature>
<reference evidence="8" key="1">
    <citation type="submission" date="2015-09" db="EMBL/GenBank/DDBJ databases">
        <title>Scylla olivacea transcriptome.</title>
        <authorList>
            <person name="Ikhwanuddin M."/>
        </authorList>
    </citation>
    <scope>NUCLEOTIDE SEQUENCE</scope>
</reference>
<dbReference type="EMBL" id="GDRN01107306">
    <property type="protein sequence ID" value="JAI57436.1"/>
    <property type="molecule type" value="Transcribed_RNA"/>
</dbReference>
<dbReference type="InterPro" id="IPR014799">
    <property type="entry name" value="ASD2_dom"/>
</dbReference>
<dbReference type="PROSITE" id="PS51307">
    <property type="entry name" value="ASD2"/>
    <property type="match status" value="1"/>
</dbReference>
<keyword evidence="3" id="KW-0963">Cytoplasm</keyword>
<name>A0A0P4VV14_SCYOL</name>
<dbReference type="EMBL" id="GDRN01107297">
    <property type="protein sequence ID" value="JAI57441.1"/>
    <property type="molecule type" value="Transcribed_RNA"/>
</dbReference>
<dbReference type="GO" id="GO:0005912">
    <property type="term" value="C:adherens junction"/>
    <property type="evidence" value="ECO:0007669"/>
    <property type="project" value="TreeGrafter"/>
</dbReference>
<evidence type="ECO:0000256" key="6">
    <source>
        <dbReference type="SAM" id="MobiDB-lite"/>
    </source>
</evidence>
<dbReference type="PANTHER" id="PTHR15012:SF32">
    <property type="entry name" value="PROTEIN SHROOM"/>
    <property type="match status" value="1"/>
</dbReference>
<dbReference type="GO" id="GO:0043296">
    <property type="term" value="C:apical junction complex"/>
    <property type="evidence" value="ECO:0007669"/>
    <property type="project" value="TreeGrafter"/>
</dbReference>
<feature type="coiled-coil region" evidence="5">
    <location>
        <begin position="593"/>
        <end position="620"/>
    </location>
</feature>
<sequence>MSRYRLRNVWSSGTYHKDSYMAHRRDWKTGFEGRYRRTTSPSGSSRNLLSSTIPATTTTTSTAPASLHPTSSTITATTTTTTTTTTTSSSLIGQNDTPNESEMITSENGWGNGGYMRNTSTTVSFTAEELRAFKARRAHAQDLSTHTPDKENTSRKLHSSQSSPSLSSSALQSVASEGSTSSLASGGTVSSLGSGRSVGSVCSGGVSPVSPSKLSPAHSWRTSLESLNRANSTTVPSSISNGNSGSSSSHSPRTITRATSLADPLHSSEEVGMSGRATQDSYQLPRTASINESLSRITAISDSLSRSTSVADSLAGQSFAAETLSQGNNNTEMLLLPCQSVEPPSLPLAPASPTSPVAHDGPVTARPATVTEEATSPVMPSIKAAQVSSLSVASKSPTSSKSTSTIHAQTTPAIKSSSPVTTSTFSEGINSNPATCPSTDSNSNYDVVVLGYGRTPYPEELECDRLSKDYVPQFPMDNKLRALFATGPEHKTTAHYMEGVFSLELRKDFISSSHARHPDLVQVGLSQTAAPKSVISIQNNNETTNGVETTHDRTPLPADSAYFTTSESKAKMLTRLRGSTGNLQESLTDQQLMKKKEELVASIGRKLEILRAEHEAIKDEMRLNHDLGAEVTSRVEAMARLAESEKYKLHVEEIDKITSLLLGLSGRLARAENALMMVEDIDLEEKRILENKRDKLHDQLEEAKKLKENIDRRAVQVSKVLNKYLTEDQYADYDHFIKMKAKLIMDAKEIDDKIKLGEEQQKALRETIFKKQ</sequence>
<comment type="subcellular location">
    <subcellularLocation>
        <location evidence="1">Cytoplasm</location>
        <location evidence="1">Cytoskeleton</location>
    </subcellularLocation>
</comment>
<dbReference type="Gene3D" id="6.10.250.3120">
    <property type="match status" value="1"/>
</dbReference>
<evidence type="ECO:0000256" key="2">
    <source>
        <dbReference type="ARBA" id="ARBA00006469"/>
    </source>
</evidence>
<feature type="compositionally biased region" description="Low complexity" evidence="6">
    <location>
        <begin position="159"/>
        <end position="212"/>
    </location>
</feature>
<dbReference type="GO" id="GO:0000902">
    <property type="term" value="P:cell morphogenesis"/>
    <property type="evidence" value="ECO:0007669"/>
    <property type="project" value="TreeGrafter"/>
</dbReference>
<evidence type="ECO:0000256" key="3">
    <source>
        <dbReference type="ARBA" id="ARBA00022490"/>
    </source>
</evidence>
<dbReference type="PANTHER" id="PTHR15012">
    <property type="entry name" value="APICAL PROTEIN/SHROOM-RELATED"/>
    <property type="match status" value="1"/>
</dbReference>
<evidence type="ECO:0000256" key="5">
    <source>
        <dbReference type="SAM" id="Coils"/>
    </source>
</evidence>
<feature type="domain" description="ASD2" evidence="7">
    <location>
        <begin position="467"/>
        <end position="769"/>
    </location>
</feature>
<feature type="compositionally biased region" description="Low complexity" evidence="6">
    <location>
        <begin position="236"/>
        <end position="257"/>
    </location>
</feature>
<dbReference type="GO" id="GO:0016324">
    <property type="term" value="C:apical plasma membrane"/>
    <property type="evidence" value="ECO:0007669"/>
    <property type="project" value="TreeGrafter"/>
</dbReference>
<evidence type="ECO:0000259" key="7">
    <source>
        <dbReference type="PROSITE" id="PS51307"/>
    </source>
</evidence>
<comment type="similarity">
    <text evidence="2">Belongs to the shroom family.</text>
</comment>
<evidence type="ECO:0000313" key="8">
    <source>
        <dbReference type="EMBL" id="JAI57436.1"/>
    </source>
</evidence>
<feature type="compositionally biased region" description="Polar residues" evidence="6">
    <location>
        <begin position="406"/>
        <end position="426"/>
    </location>
</feature>
<feature type="coiled-coil region" evidence="5">
    <location>
        <begin position="686"/>
        <end position="713"/>
    </location>
</feature>